<dbReference type="EMBL" id="JAHYIQ010000004">
    <property type="protein sequence ID" value="KAK1132684.1"/>
    <property type="molecule type" value="Genomic_DNA"/>
</dbReference>
<evidence type="ECO:0000313" key="1">
    <source>
        <dbReference type="EMBL" id="KAK1132684.1"/>
    </source>
</evidence>
<accession>A0AA40G7S0</accession>
<feature type="non-terminal residue" evidence="1">
    <location>
        <position position="1"/>
    </location>
</feature>
<name>A0AA40G7S0_9HYME</name>
<protein>
    <submittedName>
        <fullName evidence="1">Uncharacterized protein</fullName>
    </submittedName>
</protein>
<gene>
    <name evidence="1" type="ORF">K0M31_014069</name>
</gene>
<sequence>WRTRLSPNDGAGNTAARRCTALESFYRAAQAPGFTTSSSGLFLGEGEAGAGANSKHQIVNSRIRLRGSGSSTPWVALRIIERLVREALRSSDRGLLHSCAQ</sequence>
<organism evidence="1 2">
    <name type="scientific">Melipona bicolor</name>
    <dbReference type="NCBI Taxonomy" id="60889"/>
    <lineage>
        <taxon>Eukaryota</taxon>
        <taxon>Metazoa</taxon>
        <taxon>Ecdysozoa</taxon>
        <taxon>Arthropoda</taxon>
        <taxon>Hexapoda</taxon>
        <taxon>Insecta</taxon>
        <taxon>Pterygota</taxon>
        <taxon>Neoptera</taxon>
        <taxon>Endopterygota</taxon>
        <taxon>Hymenoptera</taxon>
        <taxon>Apocrita</taxon>
        <taxon>Aculeata</taxon>
        <taxon>Apoidea</taxon>
        <taxon>Anthophila</taxon>
        <taxon>Apidae</taxon>
        <taxon>Melipona</taxon>
    </lineage>
</organism>
<reference evidence="1" key="1">
    <citation type="submission" date="2021-10" db="EMBL/GenBank/DDBJ databases">
        <title>Melipona bicolor Genome sequencing and assembly.</title>
        <authorList>
            <person name="Araujo N.S."/>
            <person name="Arias M.C."/>
        </authorList>
    </citation>
    <scope>NUCLEOTIDE SEQUENCE</scope>
    <source>
        <strain evidence="1">USP_2M_L1-L4_2017</strain>
        <tissue evidence="1">Whole body</tissue>
    </source>
</reference>
<proteinExistence type="predicted"/>
<dbReference type="AlphaFoldDB" id="A0AA40G7S0"/>
<evidence type="ECO:0000313" key="2">
    <source>
        <dbReference type="Proteomes" id="UP001177670"/>
    </source>
</evidence>
<dbReference type="Proteomes" id="UP001177670">
    <property type="component" value="Unassembled WGS sequence"/>
</dbReference>
<comment type="caution">
    <text evidence="1">The sequence shown here is derived from an EMBL/GenBank/DDBJ whole genome shotgun (WGS) entry which is preliminary data.</text>
</comment>
<keyword evidence="2" id="KW-1185">Reference proteome</keyword>